<organism evidence="3 4">
    <name type="scientific">Streptomyces antimicrobicus</name>
    <dbReference type="NCBI Taxonomy" id="2883108"/>
    <lineage>
        <taxon>Bacteria</taxon>
        <taxon>Bacillati</taxon>
        <taxon>Actinomycetota</taxon>
        <taxon>Actinomycetes</taxon>
        <taxon>Kitasatosporales</taxon>
        <taxon>Streptomycetaceae</taxon>
        <taxon>Streptomyces</taxon>
    </lineage>
</organism>
<dbReference type="PANTHER" id="PTHR37981:SF1">
    <property type="entry name" value="SGNH HYDROLASE-TYPE ESTERASE DOMAIN-CONTAINING PROTEIN"/>
    <property type="match status" value="1"/>
</dbReference>
<dbReference type="RefSeq" id="WP_226726625.1">
    <property type="nucleotide sequence ID" value="NZ_JAJAUY010000028.1"/>
</dbReference>
<feature type="domain" description="SGNH hydrolase-type esterase" evidence="2">
    <location>
        <begin position="44"/>
        <end position="287"/>
    </location>
</feature>
<feature type="signal peptide" evidence="1">
    <location>
        <begin position="1"/>
        <end position="27"/>
    </location>
</feature>
<dbReference type="Gene3D" id="3.40.50.1110">
    <property type="entry name" value="SGNH hydrolase"/>
    <property type="match status" value="1"/>
</dbReference>
<comment type="caution">
    <text evidence="3">The sequence shown here is derived from an EMBL/GenBank/DDBJ whole genome shotgun (WGS) entry which is preliminary data.</text>
</comment>
<dbReference type="Proteomes" id="UP001199054">
    <property type="component" value="Unassembled WGS sequence"/>
</dbReference>
<dbReference type="SUPFAM" id="SSF52266">
    <property type="entry name" value="SGNH hydrolase"/>
    <property type="match status" value="1"/>
</dbReference>
<evidence type="ECO:0000256" key="1">
    <source>
        <dbReference type="SAM" id="SignalP"/>
    </source>
</evidence>
<dbReference type="PROSITE" id="PS51257">
    <property type="entry name" value="PROKAR_LIPOPROTEIN"/>
    <property type="match status" value="1"/>
</dbReference>
<accession>A0ABS8B597</accession>
<feature type="chain" id="PRO_5045370551" evidence="1">
    <location>
        <begin position="28"/>
        <end position="298"/>
    </location>
</feature>
<sequence>MSPSRSAVLAAATALAACLASVPPAAAATAPAATAPTAYAEYVALGDSYAAGAGIPRQSAGLCLRSDRNYPSVVAARLRPAVVRDVSCGAAKLDHLTKPQRYPVIGEVNAAQLDALTPQTRLVTMTLGGNDLGEGLLGMGEIVVKCVALAAVSPLGAPCRHSYGDSLTARIEATGPRLAAALQEIRRRSPRAKVVVTGYPSILPDNEWDCLFRQPVTVSDAAYLRDVIARLNAEIAARARADGATYADVHAATRGHDICQSPSQRWIEGILPHEPAMSVHPNARGEEVMAEAVLKAVR</sequence>
<keyword evidence="3" id="KW-0378">Hydrolase</keyword>
<keyword evidence="4" id="KW-1185">Reference proteome</keyword>
<dbReference type="PANTHER" id="PTHR37981">
    <property type="entry name" value="LIPASE 2"/>
    <property type="match status" value="1"/>
</dbReference>
<name>A0ABS8B597_9ACTN</name>
<keyword evidence="1" id="KW-0732">Signal</keyword>
<evidence type="ECO:0000313" key="3">
    <source>
        <dbReference type="EMBL" id="MCB5179790.1"/>
    </source>
</evidence>
<dbReference type="InterPro" id="IPR037460">
    <property type="entry name" value="SEST-like"/>
</dbReference>
<evidence type="ECO:0000313" key="4">
    <source>
        <dbReference type="Proteomes" id="UP001199054"/>
    </source>
</evidence>
<dbReference type="Pfam" id="PF13472">
    <property type="entry name" value="Lipase_GDSL_2"/>
    <property type="match status" value="1"/>
</dbReference>
<proteinExistence type="predicted"/>
<dbReference type="GO" id="GO:0016787">
    <property type="term" value="F:hydrolase activity"/>
    <property type="evidence" value="ECO:0007669"/>
    <property type="project" value="UniProtKB-KW"/>
</dbReference>
<dbReference type="CDD" id="cd01823">
    <property type="entry name" value="SEST_like"/>
    <property type="match status" value="1"/>
</dbReference>
<evidence type="ECO:0000259" key="2">
    <source>
        <dbReference type="Pfam" id="PF13472"/>
    </source>
</evidence>
<dbReference type="InterPro" id="IPR036514">
    <property type="entry name" value="SGNH_hydro_sf"/>
</dbReference>
<dbReference type="InterPro" id="IPR006311">
    <property type="entry name" value="TAT_signal"/>
</dbReference>
<gene>
    <name evidence="3" type="ORF">LG632_10400</name>
</gene>
<dbReference type="InterPro" id="IPR013830">
    <property type="entry name" value="SGNH_hydro"/>
</dbReference>
<protein>
    <submittedName>
        <fullName evidence="3">SGNH/GDSL hydrolase family protein</fullName>
    </submittedName>
</protein>
<dbReference type="EMBL" id="JAJAUY010000028">
    <property type="protein sequence ID" value="MCB5179790.1"/>
    <property type="molecule type" value="Genomic_DNA"/>
</dbReference>
<reference evidence="3 4" key="1">
    <citation type="submission" date="2021-10" db="EMBL/GenBank/DDBJ databases">
        <title>Streptomyces sp. strain SMC 277, a novel streptomycete isolated from soil.</title>
        <authorList>
            <person name="Chanama M."/>
        </authorList>
    </citation>
    <scope>NUCLEOTIDE SEQUENCE [LARGE SCALE GENOMIC DNA]</scope>
    <source>
        <strain evidence="3 4">SMC 277</strain>
    </source>
</reference>
<dbReference type="PROSITE" id="PS51318">
    <property type="entry name" value="TAT"/>
    <property type="match status" value="1"/>
</dbReference>